<dbReference type="Proteomes" id="UP000681720">
    <property type="component" value="Unassembled WGS sequence"/>
</dbReference>
<sequence length="162" mass="18895">TIFRHLGRLNDSHTSIGPGKTREEYLKIFSRASYSTQNEWPYSSPFAGFYDISNTSTGLILVNQRYKYSHLRGKILPKETSRSPDDDYKTLYEAIVEAEQEPKAKHSHKILLPRTPVDPYRHFDRSKQILAQSIQLLWYKGRPQTAGPLRTQRNRPLPIPRR</sequence>
<evidence type="ECO:0000313" key="2">
    <source>
        <dbReference type="Proteomes" id="UP000681720"/>
    </source>
</evidence>
<reference evidence="1" key="1">
    <citation type="submission" date="2021-02" db="EMBL/GenBank/DDBJ databases">
        <authorList>
            <person name="Nowell W R."/>
        </authorList>
    </citation>
    <scope>NUCLEOTIDE SEQUENCE</scope>
</reference>
<gene>
    <name evidence="1" type="ORF">GIL414_LOCUS76409</name>
</gene>
<accession>A0A8S3IGM8</accession>
<dbReference type="AlphaFoldDB" id="A0A8S3IGM8"/>
<name>A0A8S3IGM8_9BILA</name>
<dbReference type="EMBL" id="CAJOBJ010345284">
    <property type="protein sequence ID" value="CAF5200481.1"/>
    <property type="molecule type" value="Genomic_DNA"/>
</dbReference>
<organism evidence="1 2">
    <name type="scientific">Rotaria magnacalcarata</name>
    <dbReference type="NCBI Taxonomy" id="392030"/>
    <lineage>
        <taxon>Eukaryota</taxon>
        <taxon>Metazoa</taxon>
        <taxon>Spiralia</taxon>
        <taxon>Gnathifera</taxon>
        <taxon>Rotifera</taxon>
        <taxon>Eurotatoria</taxon>
        <taxon>Bdelloidea</taxon>
        <taxon>Philodinida</taxon>
        <taxon>Philodinidae</taxon>
        <taxon>Rotaria</taxon>
    </lineage>
</organism>
<evidence type="ECO:0000313" key="1">
    <source>
        <dbReference type="EMBL" id="CAF5200481.1"/>
    </source>
</evidence>
<feature type="non-terminal residue" evidence="1">
    <location>
        <position position="162"/>
    </location>
</feature>
<feature type="non-terminal residue" evidence="1">
    <location>
        <position position="1"/>
    </location>
</feature>
<protein>
    <submittedName>
        <fullName evidence="1">Uncharacterized protein</fullName>
    </submittedName>
</protein>
<proteinExistence type="predicted"/>
<comment type="caution">
    <text evidence="1">The sequence shown here is derived from an EMBL/GenBank/DDBJ whole genome shotgun (WGS) entry which is preliminary data.</text>
</comment>